<dbReference type="EMBL" id="JAATNW010000021">
    <property type="protein sequence ID" value="NMH61555.1"/>
    <property type="molecule type" value="Genomic_DNA"/>
</dbReference>
<accession>A0ABX1R8H4</accession>
<gene>
    <name evidence="1" type="ORF">HCJ96_16190</name>
</gene>
<feature type="non-terminal residue" evidence="1">
    <location>
        <position position="191"/>
    </location>
</feature>
<organism evidence="1 2">
    <name type="scientific">Alteromonas ponticola</name>
    <dbReference type="NCBI Taxonomy" id="2720613"/>
    <lineage>
        <taxon>Bacteria</taxon>
        <taxon>Pseudomonadati</taxon>
        <taxon>Pseudomonadota</taxon>
        <taxon>Gammaproteobacteria</taxon>
        <taxon>Alteromonadales</taxon>
        <taxon>Alteromonadaceae</taxon>
        <taxon>Alteromonas/Salinimonas group</taxon>
        <taxon>Alteromonas</taxon>
    </lineage>
</organism>
<reference evidence="1 2" key="1">
    <citation type="submission" date="2020-03" db="EMBL/GenBank/DDBJ databases">
        <title>Alteromonas ponticola sp. nov., isolated from seawater.</title>
        <authorList>
            <person name="Yoon J.-H."/>
            <person name="Kim Y.-O."/>
        </authorList>
    </citation>
    <scope>NUCLEOTIDE SEQUENCE [LARGE SCALE GENOMIC DNA]</scope>
    <source>
        <strain evidence="1 2">MYP5</strain>
    </source>
</reference>
<name>A0ABX1R8H4_9ALTE</name>
<dbReference type="RefSeq" id="WP_169212120.1">
    <property type="nucleotide sequence ID" value="NZ_JAATNW010000021.1"/>
</dbReference>
<feature type="non-terminal residue" evidence="1">
    <location>
        <position position="1"/>
    </location>
</feature>
<proteinExistence type="predicted"/>
<evidence type="ECO:0000313" key="1">
    <source>
        <dbReference type="EMBL" id="NMH61555.1"/>
    </source>
</evidence>
<dbReference type="Proteomes" id="UP000709336">
    <property type="component" value="Unassembled WGS sequence"/>
</dbReference>
<keyword evidence="2" id="KW-1185">Reference proteome</keyword>
<sequence>EVAVQMGVDPVEAKVLMQDDPAFAGAFSDATNTIYVNDLAQNSSGDAVKTVGHETQHYLDSQQNGGVEESAQYAENREEYAGVMGAATEDYLSFNFAQNDATLATDNLKSLGTDSETISSNLTSLSTNQLQYDAEDPTNLDNNILRTIPAIVEGGELAVLGAVALAGDEDAQQQFARDVETLFNNVNTALG</sequence>
<comment type="caution">
    <text evidence="1">The sequence shown here is derived from an EMBL/GenBank/DDBJ whole genome shotgun (WGS) entry which is preliminary data.</text>
</comment>
<protein>
    <submittedName>
        <fullName evidence="1">Uncharacterized protein</fullName>
    </submittedName>
</protein>
<evidence type="ECO:0000313" key="2">
    <source>
        <dbReference type="Proteomes" id="UP000709336"/>
    </source>
</evidence>